<evidence type="ECO:0000313" key="1">
    <source>
        <dbReference type="EMBL" id="VTQ68322.1"/>
    </source>
</evidence>
<dbReference type="RefSeq" id="WP_016249914.1">
    <property type="nucleotide sequence ID" value="NZ_CAACXU010000005.1"/>
</dbReference>
<reference evidence="1 2" key="1">
    <citation type="submission" date="2019-05" db="EMBL/GenBank/DDBJ databases">
        <authorList>
            <consortium name="Pathogen Informatics"/>
        </authorList>
    </citation>
    <scope>NUCLEOTIDE SEQUENCE [LARGE SCALE GENOMIC DNA]</scope>
    <source>
        <strain evidence="1 2">NCTC12204</strain>
    </source>
</reference>
<dbReference type="AlphaFoldDB" id="A0A7Z9AVP5"/>
<accession>A0A7Z9AVP5</accession>
<gene>
    <name evidence="1" type="ORF">NCTC12204_02320</name>
</gene>
<sequence>MIVVFKKSNFICCIAILLLGLTPLVTFGTNVYASGIVDNRSDPIEFYKENSDYFDVQVEEDSTIVTITDNNLKAFLEMKGLDSSFLSKKQLTPRSNGVTKIVWHGQARKGNVDIYILVKLG</sequence>
<protein>
    <submittedName>
        <fullName evidence="1">Uncharacterized protein</fullName>
    </submittedName>
</protein>
<evidence type="ECO:0000313" key="2">
    <source>
        <dbReference type="Proteomes" id="UP000352698"/>
    </source>
</evidence>
<name>A0A7Z9AVP5_ENTHR</name>
<comment type="caution">
    <text evidence="1">The sequence shown here is derived from an EMBL/GenBank/DDBJ whole genome shotgun (WGS) entry which is preliminary data.</text>
</comment>
<proteinExistence type="predicted"/>
<dbReference type="Proteomes" id="UP000352698">
    <property type="component" value="Unassembled WGS sequence"/>
</dbReference>
<dbReference type="EMBL" id="CABEEP010000001">
    <property type="protein sequence ID" value="VTQ68322.1"/>
    <property type="molecule type" value="Genomic_DNA"/>
</dbReference>
<organism evidence="1 2">
    <name type="scientific">Enterococcus hirae</name>
    <dbReference type="NCBI Taxonomy" id="1354"/>
    <lineage>
        <taxon>Bacteria</taxon>
        <taxon>Bacillati</taxon>
        <taxon>Bacillota</taxon>
        <taxon>Bacilli</taxon>
        <taxon>Lactobacillales</taxon>
        <taxon>Enterococcaceae</taxon>
        <taxon>Enterococcus</taxon>
    </lineage>
</organism>